<organism evidence="2 3">
    <name type="scientific">Botryobasidium botryosum (strain FD-172 SS1)</name>
    <dbReference type="NCBI Taxonomy" id="930990"/>
    <lineage>
        <taxon>Eukaryota</taxon>
        <taxon>Fungi</taxon>
        <taxon>Dikarya</taxon>
        <taxon>Basidiomycota</taxon>
        <taxon>Agaricomycotina</taxon>
        <taxon>Agaricomycetes</taxon>
        <taxon>Cantharellales</taxon>
        <taxon>Botryobasidiaceae</taxon>
        <taxon>Botryobasidium</taxon>
    </lineage>
</organism>
<proteinExistence type="predicted"/>
<evidence type="ECO:0000313" key="2">
    <source>
        <dbReference type="EMBL" id="KDQ07394.1"/>
    </source>
</evidence>
<dbReference type="InParanoid" id="A0A067LW69"/>
<protein>
    <submittedName>
        <fullName evidence="2">Uncharacterized protein</fullName>
    </submittedName>
</protein>
<dbReference type="EMBL" id="KL198108">
    <property type="protein sequence ID" value="KDQ07394.1"/>
    <property type="molecule type" value="Genomic_DNA"/>
</dbReference>
<name>A0A067LW69_BOTB1</name>
<sequence>MAQGFCPRSQQPSPDKTTEKLQGLSLSSHKTSLSGPDVNSPTKPPATPAPSSAPTLITALPLQDTAALRTNSFSTSLAYSVHRDFKIERSERDSCIVPKISLLFDEVYVFGNCDLVLMVHRPETGEVKQYYSASILNDPTARGHCEPHLGIFQSVAAHRRRRYLEKHDIKACRVQVPTAPARSQAKAGPSTATKPLVMPAVYSSENSGDFPAEVTEFFQEEDIAGTLQYRRDTAAVRKELAALDVTDEDRRKLHTQLLLAMQRIEAELGYIAISGTHALQPRPSSE</sequence>
<accession>A0A067LW69</accession>
<evidence type="ECO:0000313" key="3">
    <source>
        <dbReference type="Proteomes" id="UP000027195"/>
    </source>
</evidence>
<reference evidence="3" key="1">
    <citation type="journal article" date="2014" name="Proc. Natl. Acad. Sci. U.S.A.">
        <title>Extensive sampling of basidiomycete genomes demonstrates inadequacy of the white-rot/brown-rot paradigm for wood decay fungi.</title>
        <authorList>
            <person name="Riley R."/>
            <person name="Salamov A.A."/>
            <person name="Brown D.W."/>
            <person name="Nagy L.G."/>
            <person name="Floudas D."/>
            <person name="Held B.W."/>
            <person name="Levasseur A."/>
            <person name="Lombard V."/>
            <person name="Morin E."/>
            <person name="Otillar R."/>
            <person name="Lindquist E.A."/>
            <person name="Sun H."/>
            <person name="LaButti K.M."/>
            <person name="Schmutz J."/>
            <person name="Jabbour D."/>
            <person name="Luo H."/>
            <person name="Baker S.E."/>
            <person name="Pisabarro A.G."/>
            <person name="Walton J.D."/>
            <person name="Blanchette R.A."/>
            <person name="Henrissat B."/>
            <person name="Martin F."/>
            <person name="Cullen D."/>
            <person name="Hibbett D.S."/>
            <person name="Grigoriev I.V."/>
        </authorList>
    </citation>
    <scope>NUCLEOTIDE SEQUENCE [LARGE SCALE GENOMIC DNA]</scope>
    <source>
        <strain evidence="3">FD-172 SS1</strain>
    </source>
</reference>
<feature type="region of interest" description="Disordered" evidence="1">
    <location>
        <begin position="1"/>
        <end position="54"/>
    </location>
</feature>
<keyword evidence="3" id="KW-1185">Reference proteome</keyword>
<feature type="compositionally biased region" description="Polar residues" evidence="1">
    <location>
        <begin position="24"/>
        <end position="39"/>
    </location>
</feature>
<gene>
    <name evidence="2" type="ORF">BOTBODRAFT_48829</name>
</gene>
<dbReference type="AlphaFoldDB" id="A0A067LW69"/>
<dbReference type="Proteomes" id="UP000027195">
    <property type="component" value="Unassembled WGS sequence"/>
</dbReference>
<dbReference type="HOGENOM" id="CLU_973159_0_0_1"/>
<evidence type="ECO:0000256" key="1">
    <source>
        <dbReference type="SAM" id="MobiDB-lite"/>
    </source>
</evidence>